<evidence type="ECO:0000313" key="3">
    <source>
        <dbReference type="EMBL" id="MQM28187.1"/>
    </source>
</evidence>
<organism evidence="3 4">
    <name type="scientific">Glycomyces albidus</name>
    <dbReference type="NCBI Taxonomy" id="2656774"/>
    <lineage>
        <taxon>Bacteria</taxon>
        <taxon>Bacillati</taxon>
        <taxon>Actinomycetota</taxon>
        <taxon>Actinomycetes</taxon>
        <taxon>Glycomycetales</taxon>
        <taxon>Glycomycetaceae</taxon>
        <taxon>Glycomyces</taxon>
    </lineage>
</organism>
<dbReference type="Gene3D" id="1.10.12.10">
    <property type="entry name" value="Lyase 2-enoyl-coa Hydratase, Chain A, domain 2"/>
    <property type="match status" value="1"/>
</dbReference>
<gene>
    <name evidence="3" type="ORF">GFD30_21860</name>
</gene>
<dbReference type="PANTHER" id="PTHR42964:SF1">
    <property type="entry name" value="POLYKETIDE BIOSYNTHESIS ENOYL-COA HYDRATASE PKSH-RELATED"/>
    <property type="match status" value="1"/>
</dbReference>
<dbReference type="CDD" id="cd06558">
    <property type="entry name" value="crotonase-like"/>
    <property type="match status" value="1"/>
</dbReference>
<dbReference type="Gene3D" id="3.90.226.10">
    <property type="entry name" value="2-enoyl-CoA Hydratase, Chain A, domain 1"/>
    <property type="match status" value="1"/>
</dbReference>
<dbReference type="SUPFAM" id="SSF52096">
    <property type="entry name" value="ClpP/crotonase"/>
    <property type="match status" value="1"/>
</dbReference>
<evidence type="ECO:0000256" key="2">
    <source>
        <dbReference type="SAM" id="MobiDB-lite"/>
    </source>
</evidence>
<evidence type="ECO:0000256" key="1">
    <source>
        <dbReference type="ARBA" id="ARBA00005254"/>
    </source>
</evidence>
<dbReference type="AlphaFoldDB" id="A0A6L5GES3"/>
<comment type="caution">
    <text evidence="3">The sequence shown here is derived from an EMBL/GenBank/DDBJ whole genome shotgun (WGS) entry which is preliminary data.</text>
</comment>
<sequence length="280" mass="29531">MNGNPALVKYRADVNVASITLDAPQRRNALSTRMIGELREAVAAAVADPQVRVIVIDHTGPVFCAGADLKESAAAAGLEELPAAHLAELLADMCEAPKPVVVVARGGAKGGGMGLIAAADLVVAIHDAPMSFSEVRLGVVPAVIAPVVARKLSPGLMRRLFLTGESFDAVRAGTWELVTVAVDAGSVEERQRDLVERLLAGGPSAQAGIKALTAAPDLRERLREAAALTAEYFFSEEGREGVRSFIEKRTPSWVGLPAADRPDRSHPCAHSWPCPRSSRP</sequence>
<dbReference type="EMBL" id="WIAO01000037">
    <property type="protein sequence ID" value="MQM28187.1"/>
    <property type="molecule type" value="Genomic_DNA"/>
</dbReference>
<dbReference type="InterPro" id="IPR051683">
    <property type="entry name" value="Enoyl-CoA_Hydratase/Isomerase"/>
</dbReference>
<dbReference type="InterPro" id="IPR029045">
    <property type="entry name" value="ClpP/crotonase-like_dom_sf"/>
</dbReference>
<evidence type="ECO:0000313" key="4">
    <source>
        <dbReference type="Proteomes" id="UP000477750"/>
    </source>
</evidence>
<dbReference type="Pfam" id="PF00378">
    <property type="entry name" value="ECH_1"/>
    <property type="match status" value="1"/>
</dbReference>
<feature type="region of interest" description="Disordered" evidence="2">
    <location>
        <begin position="257"/>
        <end position="280"/>
    </location>
</feature>
<protein>
    <submittedName>
        <fullName evidence="3">Enoyl-CoA hydratase</fullName>
    </submittedName>
</protein>
<accession>A0A6L5GES3</accession>
<dbReference type="InterPro" id="IPR001753">
    <property type="entry name" value="Enoyl-CoA_hydra/iso"/>
</dbReference>
<dbReference type="GO" id="GO:0003824">
    <property type="term" value="F:catalytic activity"/>
    <property type="evidence" value="ECO:0007669"/>
    <property type="project" value="UniProtKB-ARBA"/>
</dbReference>
<dbReference type="RefSeq" id="WP_322633494.1">
    <property type="nucleotide sequence ID" value="NZ_WIAO01000037.1"/>
</dbReference>
<proteinExistence type="inferred from homology"/>
<reference evidence="3 4" key="1">
    <citation type="submission" date="2019-10" db="EMBL/GenBank/DDBJ databases">
        <title>Glycomyces albidus sp. nov., a novel actinomycete isolated from rhizosphere soil of wheat (Triticum aestivum L.).</title>
        <authorList>
            <person name="Qian L."/>
        </authorList>
    </citation>
    <scope>NUCLEOTIDE SEQUENCE [LARGE SCALE GENOMIC DNA]</scope>
    <source>
        <strain evidence="3 4">NEAU-7082</strain>
    </source>
</reference>
<comment type="similarity">
    <text evidence="1">Belongs to the enoyl-CoA hydratase/isomerase family.</text>
</comment>
<dbReference type="InterPro" id="IPR014748">
    <property type="entry name" value="Enoyl-CoA_hydra_C"/>
</dbReference>
<dbReference type="Proteomes" id="UP000477750">
    <property type="component" value="Unassembled WGS sequence"/>
</dbReference>
<dbReference type="PANTHER" id="PTHR42964">
    <property type="entry name" value="ENOYL-COA HYDRATASE"/>
    <property type="match status" value="1"/>
</dbReference>
<keyword evidence="4" id="KW-1185">Reference proteome</keyword>
<name>A0A6L5GES3_9ACTN</name>